<protein>
    <submittedName>
        <fullName evidence="1">Uncharacterized protein</fullName>
    </submittedName>
</protein>
<accession>A0AC61S0B4</accession>
<organism evidence="1 2">
    <name type="scientific">Petralouisia muris</name>
    <dbReference type="NCBI Taxonomy" id="3032872"/>
    <lineage>
        <taxon>Bacteria</taxon>
        <taxon>Bacillati</taxon>
        <taxon>Bacillota</taxon>
        <taxon>Clostridia</taxon>
        <taxon>Lachnospirales</taxon>
        <taxon>Lachnospiraceae</taxon>
        <taxon>Petralouisia</taxon>
    </lineage>
</organism>
<sequence length="358" mass="39467">MSKFCTKCGRPIPEGGICSCQLQTGMKNTENQVGSQQPAAGGNQPSKAQAGNPHVQQNMQMPLNHNNQQQSQGQQFQNQQQFQGQQFQNQQQFQGQQFQNQRMSQNRQFPNQQFDGQQYKEQASAFAQNFFGRMLHLIKNPVTAGRNLILEADMKTAFLLIAFQGIFSAFFAMVAAGKLSGYIQAASGLAEGISSGLGNVVAGVLSMPYFRIFLVTVLFSIGMACVLALMLMAGHFALKMPVSFPQMISAAAIRSAVLVPAILLSIVIFELSAGMGIALFVLINIWGFTAMLAAMYAFVRTEKMDFFVLMVSIIILFFVVLAVFVFTKAWTLYLPDLMRTAIKGMGGISWQQILEELM</sequence>
<dbReference type="EMBL" id="SRYA01000004">
    <property type="protein sequence ID" value="TGY97772.1"/>
    <property type="molecule type" value="Genomic_DNA"/>
</dbReference>
<evidence type="ECO:0000313" key="1">
    <source>
        <dbReference type="EMBL" id="TGY97772.1"/>
    </source>
</evidence>
<comment type="caution">
    <text evidence="1">The sequence shown here is derived from an EMBL/GenBank/DDBJ whole genome shotgun (WGS) entry which is preliminary data.</text>
</comment>
<proteinExistence type="predicted"/>
<keyword evidence="2" id="KW-1185">Reference proteome</keyword>
<gene>
    <name evidence="1" type="ORF">E5329_02650</name>
</gene>
<dbReference type="Proteomes" id="UP000304953">
    <property type="component" value="Unassembled WGS sequence"/>
</dbReference>
<reference evidence="1" key="1">
    <citation type="submission" date="2019-04" db="EMBL/GenBank/DDBJ databases">
        <title>Microbes associate with the intestines of laboratory mice.</title>
        <authorList>
            <person name="Navarre W."/>
            <person name="Wong E."/>
            <person name="Huang K."/>
            <person name="Tropini C."/>
            <person name="Ng K."/>
            <person name="Yu B."/>
        </authorList>
    </citation>
    <scope>NUCLEOTIDE SEQUENCE</scope>
    <source>
        <strain evidence="1">NM01_1-7b</strain>
    </source>
</reference>
<evidence type="ECO:0000313" key="2">
    <source>
        <dbReference type="Proteomes" id="UP000304953"/>
    </source>
</evidence>
<name>A0AC61S0B4_9FIRM</name>